<dbReference type="RefSeq" id="WP_306067817.1">
    <property type="nucleotide sequence ID" value="NZ_JAROCA020000001.1"/>
</dbReference>
<evidence type="ECO:0000256" key="9">
    <source>
        <dbReference type="ARBA" id="ARBA00022857"/>
    </source>
</evidence>
<dbReference type="NCBIfam" id="TIGR00227">
    <property type="entry name" value="ribD_Cterm"/>
    <property type="match status" value="1"/>
</dbReference>
<evidence type="ECO:0000256" key="10">
    <source>
        <dbReference type="ARBA" id="ARBA00023002"/>
    </source>
</evidence>
<dbReference type="EC" id="3.5.4.26" evidence="14"/>
<keyword evidence="9 14" id="KW-0521">NADP</keyword>
<evidence type="ECO:0000256" key="12">
    <source>
        <dbReference type="ARBA" id="ARBA00049861"/>
    </source>
</evidence>
<keyword evidence="6 14" id="KW-0686">Riboflavin biosynthesis</keyword>
<evidence type="ECO:0000256" key="11">
    <source>
        <dbReference type="ARBA" id="ARBA00023268"/>
    </source>
</evidence>
<dbReference type="Gene3D" id="3.40.140.10">
    <property type="entry name" value="Cytidine Deaminase, domain 2"/>
    <property type="match status" value="1"/>
</dbReference>
<evidence type="ECO:0000256" key="14">
    <source>
        <dbReference type="PIRNR" id="PIRNR006769"/>
    </source>
</evidence>
<dbReference type="Pfam" id="PF00383">
    <property type="entry name" value="dCMP_cyt_deam_1"/>
    <property type="match status" value="1"/>
</dbReference>
<evidence type="ECO:0000313" key="17">
    <source>
        <dbReference type="Proteomes" id="UP001228376"/>
    </source>
</evidence>
<keyword evidence="17" id="KW-1185">Reference proteome</keyword>
<evidence type="ECO:0000313" key="16">
    <source>
        <dbReference type="EMBL" id="MDY0405177.1"/>
    </source>
</evidence>
<comment type="pathway">
    <text evidence="2 14">Cofactor biosynthesis; riboflavin biosynthesis; 5-amino-6-(D-ribitylamino)uracil from GTP: step 2/4.</text>
</comment>
<dbReference type="SUPFAM" id="SSF53927">
    <property type="entry name" value="Cytidine deaminase-like"/>
    <property type="match status" value="1"/>
</dbReference>
<dbReference type="InterPro" id="IPR004794">
    <property type="entry name" value="Eubact_RibD"/>
</dbReference>
<evidence type="ECO:0000256" key="5">
    <source>
        <dbReference type="ARBA" id="ARBA00007417"/>
    </source>
</evidence>
<dbReference type="Pfam" id="PF01872">
    <property type="entry name" value="RibD_C"/>
    <property type="match status" value="1"/>
</dbReference>
<keyword evidence="14 16" id="KW-0378">Hydrolase</keyword>
<dbReference type="InterPro" id="IPR016193">
    <property type="entry name" value="Cytidine_deaminase-like"/>
</dbReference>
<gene>
    <name evidence="16" type="primary">ribD</name>
    <name evidence="16" type="ORF">P5G51_006965</name>
</gene>
<evidence type="ECO:0000256" key="8">
    <source>
        <dbReference type="ARBA" id="ARBA00022833"/>
    </source>
</evidence>
<keyword evidence="10 14" id="KW-0560">Oxidoreductase</keyword>
<comment type="similarity">
    <text evidence="4 14">In the N-terminal section; belongs to the cytidine and deoxycytidylate deaminase family.</text>
</comment>
<comment type="similarity">
    <text evidence="5 14">In the C-terminal section; belongs to the HTP reductase family.</text>
</comment>
<comment type="pathway">
    <text evidence="3 14">Cofactor biosynthesis; riboflavin biosynthesis; 5-amino-6-(D-ribitylamino)uracil from GTP: step 3/4.</text>
</comment>
<dbReference type="InterPro" id="IPR024072">
    <property type="entry name" value="DHFR-like_dom_sf"/>
</dbReference>
<protein>
    <recommendedName>
        <fullName evidence="14">Riboflavin biosynthesis protein RibD</fullName>
    </recommendedName>
    <domain>
        <recommendedName>
            <fullName evidence="14">Diaminohydroxyphosphoribosylaminopyrimidine deaminase</fullName>
            <shortName evidence="14">DRAP deaminase</shortName>
            <ecNumber evidence="14">3.5.4.26</ecNumber>
        </recommendedName>
        <alternativeName>
            <fullName evidence="14">Riboflavin-specific deaminase</fullName>
        </alternativeName>
    </domain>
    <domain>
        <recommendedName>
            <fullName evidence="14">5-amino-6-(5-phosphoribosylamino)uracil reductase</fullName>
            <ecNumber evidence="14">1.1.1.193</ecNumber>
        </recommendedName>
        <alternativeName>
            <fullName evidence="14">HTP reductase</fullName>
        </alternativeName>
    </domain>
</protein>
<dbReference type="EMBL" id="JAROCA020000001">
    <property type="protein sequence ID" value="MDY0405177.1"/>
    <property type="molecule type" value="Genomic_DNA"/>
</dbReference>
<keyword evidence="11" id="KW-0511">Multifunctional enzyme</keyword>
<keyword evidence="8 14" id="KW-0862">Zinc</keyword>
<dbReference type="Proteomes" id="UP001228376">
    <property type="component" value="Unassembled WGS sequence"/>
</dbReference>
<evidence type="ECO:0000256" key="2">
    <source>
        <dbReference type="ARBA" id="ARBA00004882"/>
    </source>
</evidence>
<evidence type="ECO:0000256" key="13">
    <source>
        <dbReference type="ARBA" id="ARBA00049886"/>
    </source>
</evidence>
<dbReference type="InterPro" id="IPR011549">
    <property type="entry name" value="RibD_C"/>
</dbReference>
<comment type="catalytic activity">
    <reaction evidence="12 14">
        <text>5-amino-6-(5-phospho-D-ribitylamino)uracil + NADP(+) = 5-amino-6-(5-phospho-D-ribosylamino)uracil + NADPH + H(+)</text>
        <dbReference type="Rhea" id="RHEA:17845"/>
        <dbReference type="ChEBI" id="CHEBI:15378"/>
        <dbReference type="ChEBI" id="CHEBI:57783"/>
        <dbReference type="ChEBI" id="CHEBI:58349"/>
        <dbReference type="ChEBI" id="CHEBI:58421"/>
        <dbReference type="ChEBI" id="CHEBI:58453"/>
        <dbReference type="EC" id="1.1.1.193"/>
    </reaction>
</comment>
<evidence type="ECO:0000256" key="7">
    <source>
        <dbReference type="ARBA" id="ARBA00022723"/>
    </source>
</evidence>
<dbReference type="SUPFAM" id="SSF53597">
    <property type="entry name" value="Dihydrofolate reductase-like"/>
    <property type="match status" value="1"/>
</dbReference>
<dbReference type="InterPro" id="IPR050765">
    <property type="entry name" value="Riboflavin_Biosynth_HTPR"/>
</dbReference>
<evidence type="ECO:0000256" key="6">
    <source>
        <dbReference type="ARBA" id="ARBA00022619"/>
    </source>
</evidence>
<proteinExistence type="inferred from homology"/>
<dbReference type="GO" id="GO:0008703">
    <property type="term" value="F:5-amino-6-(5-phosphoribosylamino)uracil reductase activity"/>
    <property type="evidence" value="ECO:0007669"/>
    <property type="project" value="UniProtKB-EC"/>
</dbReference>
<dbReference type="Gene3D" id="3.40.430.10">
    <property type="entry name" value="Dihydrofolate Reductase, subunit A"/>
    <property type="match status" value="1"/>
</dbReference>
<sequence>MTSEQLMQLALDEAARGCGMTHTNPVVGAVIVKNGKIIGKGYHAGFGKEHAEIAAMKSVAHPEDMKGASMYVTLEPCSHFGKTPPCCESITAAGIAHVHIAQLDPNPLVSGKGKAYLQTAGIHVTVGLMEEQARKHNRFYNFYHEKGRPFITVKYAMTLDGKINQTSGKRSLITGEKSHGDVQKLRSMHQAILIGAATALTDDPQLTVHQREMPHPPIRVVIDRRGRITDALRIIQQDDAPTWIFTQTYMKKLASKEHVTVFYKKAWTMADVIKKLTDKGVQSVLVEGGARIQQAFLQAEMVDEIVAYVAPTLFGAQALPAFYGEKNSTNTMQFQKMSAEMVGKDVKITAYRE</sequence>
<dbReference type="CDD" id="cd01284">
    <property type="entry name" value="Riboflavin_deaminase-reductase"/>
    <property type="match status" value="1"/>
</dbReference>
<dbReference type="NCBIfam" id="TIGR00326">
    <property type="entry name" value="eubact_ribD"/>
    <property type="match status" value="1"/>
</dbReference>
<evidence type="ECO:0000256" key="1">
    <source>
        <dbReference type="ARBA" id="ARBA00002151"/>
    </source>
</evidence>
<dbReference type="InterPro" id="IPR002734">
    <property type="entry name" value="RibDG_C"/>
</dbReference>
<dbReference type="PROSITE" id="PS00903">
    <property type="entry name" value="CYT_DCMP_DEAMINASES_1"/>
    <property type="match status" value="1"/>
</dbReference>
<dbReference type="EC" id="1.1.1.193" evidence="14"/>
<evidence type="ECO:0000256" key="4">
    <source>
        <dbReference type="ARBA" id="ARBA00005259"/>
    </source>
</evidence>
<dbReference type="PIRSF" id="PIRSF006769">
    <property type="entry name" value="RibD"/>
    <property type="match status" value="1"/>
</dbReference>
<dbReference type="PANTHER" id="PTHR38011">
    <property type="entry name" value="DIHYDROFOLATE REDUCTASE FAMILY PROTEIN (AFU_ORTHOLOGUE AFUA_8G06820)"/>
    <property type="match status" value="1"/>
</dbReference>
<reference evidence="16 17" key="1">
    <citation type="submission" date="2023-10" db="EMBL/GenBank/DDBJ databases">
        <title>179-bfca-hs.</title>
        <authorList>
            <person name="Miliotis G."/>
            <person name="Sengupta P."/>
            <person name="Hameed A."/>
            <person name="Chuvochina M."/>
            <person name="Mcdonagh F."/>
            <person name="Simpson A.C."/>
            <person name="Singh N.K."/>
            <person name="Rekha P.D."/>
            <person name="Raman K."/>
            <person name="Hugenholtz P."/>
            <person name="Venkateswaran K."/>
        </authorList>
    </citation>
    <scope>NUCLEOTIDE SEQUENCE [LARGE SCALE GENOMIC DNA]</scope>
    <source>
        <strain evidence="16 17">179-BFC-A-HS</strain>
    </source>
</reference>
<comment type="cofactor">
    <cofactor evidence="14">
        <name>Zn(2+)</name>
        <dbReference type="ChEBI" id="CHEBI:29105"/>
    </cofactor>
    <text evidence="14">Binds 1 zinc ion.</text>
</comment>
<accession>A0ABU5CH73</accession>
<dbReference type="GO" id="GO:0008835">
    <property type="term" value="F:diaminohydroxyphosphoribosylaminopyrimidine deaminase activity"/>
    <property type="evidence" value="ECO:0007669"/>
    <property type="project" value="UniProtKB-EC"/>
</dbReference>
<dbReference type="PANTHER" id="PTHR38011:SF7">
    <property type="entry name" value="2,5-DIAMINO-6-RIBOSYLAMINO-4(3H)-PYRIMIDINONE 5'-PHOSPHATE REDUCTASE"/>
    <property type="match status" value="1"/>
</dbReference>
<feature type="domain" description="CMP/dCMP-type deaminase" evidence="15">
    <location>
        <begin position="1"/>
        <end position="124"/>
    </location>
</feature>
<comment type="caution">
    <text evidence="16">The sequence shown here is derived from an EMBL/GenBank/DDBJ whole genome shotgun (WGS) entry which is preliminary data.</text>
</comment>
<organism evidence="16 17">
    <name type="scientific">Tigheibacillus jepli</name>
    <dbReference type="NCBI Taxonomy" id="3035914"/>
    <lineage>
        <taxon>Bacteria</taxon>
        <taxon>Bacillati</taxon>
        <taxon>Bacillota</taxon>
        <taxon>Bacilli</taxon>
        <taxon>Bacillales</taxon>
        <taxon>Bacillaceae</taxon>
        <taxon>Tigheibacillus</taxon>
    </lineage>
</organism>
<comment type="catalytic activity">
    <reaction evidence="13 14">
        <text>2,5-diamino-6-hydroxy-4-(5-phosphoribosylamino)-pyrimidine + H2O + H(+) = 5-amino-6-(5-phospho-D-ribosylamino)uracil + NH4(+)</text>
        <dbReference type="Rhea" id="RHEA:21868"/>
        <dbReference type="ChEBI" id="CHEBI:15377"/>
        <dbReference type="ChEBI" id="CHEBI:15378"/>
        <dbReference type="ChEBI" id="CHEBI:28938"/>
        <dbReference type="ChEBI" id="CHEBI:58453"/>
        <dbReference type="ChEBI" id="CHEBI:58614"/>
        <dbReference type="EC" id="3.5.4.26"/>
    </reaction>
</comment>
<evidence type="ECO:0000256" key="3">
    <source>
        <dbReference type="ARBA" id="ARBA00004910"/>
    </source>
</evidence>
<comment type="function">
    <text evidence="1 14">Converts 2,5-diamino-6-(ribosylamino)-4(3h)-pyrimidinone 5'-phosphate into 5-amino-6-(ribosylamino)-2,4(1h,3h)-pyrimidinedione 5'-phosphate.</text>
</comment>
<name>A0ABU5CH73_9BACI</name>
<evidence type="ECO:0000259" key="15">
    <source>
        <dbReference type="PROSITE" id="PS51747"/>
    </source>
</evidence>
<dbReference type="InterPro" id="IPR016192">
    <property type="entry name" value="APOBEC/CMP_deaminase_Zn-bd"/>
</dbReference>
<keyword evidence="7 14" id="KW-0479">Metal-binding</keyword>
<dbReference type="PROSITE" id="PS51747">
    <property type="entry name" value="CYT_DCMP_DEAMINASES_2"/>
    <property type="match status" value="1"/>
</dbReference>
<dbReference type="InterPro" id="IPR002125">
    <property type="entry name" value="CMP_dCMP_dom"/>
</dbReference>